<evidence type="ECO:0000313" key="4">
    <source>
        <dbReference type="Proteomes" id="UP001360560"/>
    </source>
</evidence>
<dbReference type="InterPro" id="IPR014756">
    <property type="entry name" value="Ig_E-set"/>
</dbReference>
<protein>
    <recommendedName>
        <fullName evidence="2">Arrestin-like N-terminal domain-containing protein</fullName>
    </recommendedName>
</protein>
<keyword evidence="4" id="KW-1185">Reference proteome</keyword>
<dbReference type="GeneID" id="90075436"/>
<dbReference type="Pfam" id="PF00339">
    <property type="entry name" value="Arrestin_N"/>
    <property type="match status" value="1"/>
</dbReference>
<feature type="region of interest" description="Disordered" evidence="1">
    <location>
        <begin position="429"/>
        <end position="450"/>
    </location>
</feature>
<comment type="caution">
    <text evidence="3">The sequence shown here is derived from an EMBL/GenBank/DDBJ whole genome shotgun (WGS) entry which is preliminary data.</text>
</comment>
<feature type="compositionally biased region" description="Acidic residues" evidence="1">
    <location>
        <begin position="432"/>
        <end position="446"/>
    </location>
</feature>
<dbReference type="GO" id="GO:0005737">
    <property type="term" value="C:cytoplasm"/>
    <property type="evidence" value="ECO:0007669"/>
    <property type="project" value="TreeGrafter"/>
</dbReference>
<gene>
    <name evidence="3" type="ORF">DASC09_047860</name>
</gene>
<dbReference type="SUPFAM" id="SSF81296">
    <property type="entry name" value="E set domains"/>
    <property type="match status" value="1"/>
</dbReference>
<evidence type="ECO:0000259" key="2">
    <source>
        <dbReference type="Pfam" id="PF00339"/>
    </source>
</evidence>
<dbReference type="RefSeq" id="XP_064854457.1">
    <property type="nucleotide sequence ID" value="XM_064998385.1"/>
</dbReference>
<dbReference type="CDD" id="cd22952">
    <property type="entry name" value="ART10-like"/>
    <property type="match status" value="1"/>
</dbReference>
<accession>A0AAV5QSF8</accession>
<evidence type="ECO:0000256" key="1">
    <source>
        <dbReference type="SAM" id="MobiDB-lite"/>
    </source>
</evidence>
<organism evidence="3 4">
    <name type="scientific">Saccharomycopsis crataegensis</name>
    <dbReference type="NCBI Taxonomy" id="43959"/>
    <lineage>
        <taxon>Eukaryota</taxon>
        <taxon>Fungi</taxon>
        <taxon>Dikarya</taxon>
        <taxon>Ascomycota</taxon>
        <taxon>Saccharomycotina</taxon>
        <taxon>Saccharomycetes</taxon>
        <taxon>Saccharomycopsidaceae</taxon>
        <taxon>Saccharomycopsis</taxon>
    </lineage>
</organism>
<dbReference type="Proteomes" id="UP001360560">
    <property type="component" value="Unassembled WGS sequence"/>
</dbReference>
<sequence>MLSIIGANLFSRTGAIGGNKSSLAIDINGGDQVFSNGDFITGLLTLNVASKINFSEVVVYLHGVVEAQHDYSESNRRDSFNYSKVRVFPTDQLDVSRLYTLTEGIYTYPFSIAYPLASKNEFLPPTFEWSRKGDFARVYYTVSAEIVQPSMFKSNIWASHEIKFIPENTYLAESHFSNHLCYQFSRVPVENTTFIESKIKFQNQNSLERKFLKRMMNSSTTAVPILLSCQFKPHMMRHFTGGQSNRFIQAGTNLPEALDLRLISPLSPISIKALLQKNLSQRDQHQHQPLLSPENIVFNRIVITLHQSIVYRHLGTTLANNKLVLLDKTLEHKACDPETDLSPVPSSTVKLSAKSIRSYGSHLDDECYQFALPHEWYNVPIPRCPPSFVQGAVEVKYHLGINLTISSSGNLDKSISLKNQTPIVVLHNQDERDLDVDDDEEEDDDSSIVFSNTSTDRKTVVDHQMSIGKGDVLTDLESTVSSRMPSSLSRSSGECSTSPFVIVL</sequence>
<proteinExistence type="predicted"/>
<evidence type="ECO:0000313" key="3">
    <source>
        <dbReference type="EMBL" id="GMM37461.1"/>
    </source>
</evidence>
<name>A0AAV5QSF8_9ASCO</name>
<dbReference type="InterPro" id="IPR011021">
    <property type="entry name" value="Arrestin-like_N"/>
</dbReference>
<dbReference type="GO" id="GO:0015031">
    <property type="term" value="P:protein transport"/>
    <property type="evidence" value="ECO:0007669"/>
    <property type="project" value="TreeGrafter"/>
</dbReference>
<dbReference type="InterPro" id="IPR014752">
    <property type="entry name" value="Arrestin-like_C"/>
</dbReference>
<dbReference type="PANTHER" id="PTHR11188:SF17">
    <property type="entry name" value="FI21816P1"/>
    <property type="match status" value="1"/>
</dbReference>
<reference evidence="3 4" key="1">
    <citation type="journal article" date="2023" name="Elife">
        <title>Identification of key yeast species and microbe-microbe interactions impacting larval growth of Drosophila in the wild.</title>
        <authorList>
            <person name="Mure A."/>
            <person name="Sugiura Y."/>
            <person name="Maeda R."/>
            <person name="Honda K."/>
            <person name="Sakurai N."/>
            <person name="Takahashi Y."/>
            <person name="Watada M."/>
            <person name="Katoh T."/>
            <person name="Gotoh A."/>
            <person name="Gotoh Y."/>
            <person name="Taniguchi I."/>
            <person name="Nakamura K."/>
            <person name="Hayashi T."/>
            <person name="Katayama T."/>
            <person name="Uemura T."/>
            <person name="Hattori Y."/>
        </authorList>
    </citation>
    <scope>NUCLEOTIDE SEQUENCE [LARGE SCALE GENOMIC DNA]</scope>
    <source>
        <strain evidence="3 4">SC-9</strain>
    </source>
</reference>
<dbReference type="EMBL" id="BTFZ01000012">
    <property type="protein sequence ID" value="GMM37461.1"/>
    <property type="molecule type" value="Genomic_DNA"/>
</dbReference>
<dbReference type="Gene3D" id="2.60.40.640">
    <property type="match status" value="1"/>
</dbReference>
<dbReference type="PANTHER" id="PTHR11188">
    <property type="entry name" value="ARRESTIN DOMAIN CONTAINING PROTEIN"/>
    <property type="match status" value="1"/>
</dbReference>
<dbReference type="AlphaFoldDB" id="A0AAV5QSF8"/>
<feature type="domain" description="Arrestin-like N-terminal" evidence="2">
    <location>
        <begin position="25"/>
        <end position="155"/>
    </location>
</feature>
<dbReference type="InterPro" id="IPR050357">
    <property type="entry name" value="Arrestin_domain-protein"/>
</dbReference>